<dbReference type="InterPro" id="IPR003195">
    <property type="entry name" value="TFIID_TAF13"/>
</dbReference>
<evidence type="ECO:0000313" key="6">
    <source>
        <dbReference type="Proteomes" id="UP001295684"/>
    </source>
</evidence>
<comment type="caution">
    <text evidence="5">The sequence shown here is derived from an EMBL/GenBank/DDBJ whole genome shotgun (WGS) entry which is preliminary data.</text>
</comment>
<name>A0AAD1Y4H1_EUPCR</name>
<evidence type="ECO:0000313" key="5">
    <source>
        <dbReference type="EMBL" id="CAI2385271.1"/>
    </source>
</evidence>
<evidence type="ECO:0000256" key="4">
    <source>
        <dbReference type="ARBA" id="ARBA00023242"/>
    </source>
</evidence>
<proteinExistence type="predicted"/>
<evidence type="ECO:0000256" key="2">
    <source>
        <dbReference type="ARBA" id="ARBA00023015"/>
    </source>
</evidence>
<dbReference type="Gene3D" id="1.10.20.10">
    <property type="entry name" value="Histone, subunit A"/>
    <property type="match status" value="1"/>
</dbReference>
<comment type="subcellular location">
    <subcellularLocation>
        <location evidence="1">Nucleus</location>
    </subcellularLocation>
</comment>
<gene>
    <name evidence="5" type="ORF">ECRASSUSDP1_LOCUS26824</name>
</gene>
<dbReference type="EMBL" id="CAMPGE010027656">
    <property type="protein sequence ID" value="CAI2385271.1"/>
    <property type="molecule type" value="Genomic_DNA"/>
</dbReference>
<keyword evidence="2" id="KW-0805">Transcription regulation</keyword>
<accession>A0AAD1Y4H1</accession>
<organism evidence="5 6">
    <name type="scientific">Euplotes crassus</name>
    <dbReference type="NCBI Taxonomy" id="5936"/>
    <lineage>
        <taxon>Eukaryota</taxon>
        <taxon>Sar</taxon>
        <taxon>Alveolata</taxon>
        <taxon>Ciliophora</taxon>
        <taxon>Intramacronucleata</taxon>
        <taxon>Spirotrichea</taxon>
        <taxon>Hypotrichia</taxon>
        <taxon>Euplotida</taxon>
        <taxon>Euplotidae</taxon>
        <taxon>Moneuplotes</taxon>
    </lineage>
</organism>
<dbReference type="Pfam" id="PF02269">
    <property type="entry name" value="TFIID-18kDa"/>
    <property type="match status" value="1"/>
</dbReference>
<dbReference type="AlphaFoldDB" id="A0AAD1Y4H1"/>
<dbReference type="GO" id="GO:0005634">
    <property type="term" value="C:nucleus"/>
    <property type="evidence" value="ECO:0007669"/>
    <property type="project" value="UniProtKB-SubCell"/>
</dbReference>
<sequence length="115" mass="13734">MKKKTKENDLKFTLQEELSQMMVAFGEFDPPNQHTLQLLEIYLLDFLDSILTESYRKAKRAGHKDTIKIGDLLREIQFDEMMFLRVPALLRSLERMKEFRSITEDPTKNFMKNFQ</sequence>
<dbReference type="GO" id="GO:0046982">
    <property type="term" value="F:protein heterodimerization activity"/>
    <property type="evidence" value="ECO:0007669"/>
    <property type="project" value="InterPro"/>
</dbReference>
<dbReference type="GO" id="GO:0006366">
    <property type="term" value="P:transcription by RNA polymerase II"/>
    <property type="evidence" value="ECO:0007669"/>
    <property type="project" value="InterPro"/>
</dbReference>
<keyword evidence="3" id="KW-0804">Transcription</keyword>
<dbReference type="Proteomes" id="UP001295684">
    <property type="component" value="Unassembled WGS sequence"/>
</dbReference>
<keyword evidence="4" id="KW-0539">Nucleus</keyword>
<dbReference type="SUPFAM" id="SSF47113">
    <property type="entry name" value="Histone-fold"/>
    <property type="match status" value="1"/>
</dbReference>
<evidence type="ECO:0000256" key="1">
    <source>
        <dbReference type="ARBA" id="ARBA00004123"/>
    </source>
</evidence>
<evidence type="ECO:0008006" key="7">
    <source>
        <dbReference type="Google" id="ProtNLM"/>
    </source>
</evidence>
<dbReference type="InterPro" id="IPR009072">
    <property type="entry name" value="Histone-fold"/>
</dbReference>
<evidence type="ECO:0000256" key="3">
    <source>
        <dbReference type="ARBA" id="ARBA00023163"/>
    </source>
</evidence>
<reference evidence="5" key="1">
    <citation type="submission" date="2023-07" db="EMBL/GenBank/DDBJ databases">
        <authorList>
            <consortium name="AG Swart"/>
            <person name="Singh M."/>
            <person name="Singh A."/>
            <person name="Seah K."/>
            <person name="Emmerich C."/>
        </authorList>
    </citation>
    <scope>NUCLEOTIDE SEQUENCE</scope>
    <source>
        <strain evidence="5">DP1</strain>
    </source>
</reference>
<protein>
    <recommendedName>
        <fullName evidence="7">Transcription initiation factor TFIID subunit 13</fullName>
    </recommendedName>
</protein>
<keyword evidence="6" id="KW-1185">Reference proteome</keyword>